<dbReference type="EMBL" id="LYOS01000001">
    <property type="protein sequence ID" value="OFV68514.1"/>
    <property type="molecule type" value="Genomic_DNA"/>
</dbReference>
<comment type="caution">
    <text evidence="6">The sequence shown here is derived from an EMBL/GenBank/DDBJ whole genome shotgun (WGS) entry which is preliminary data.</text>
</comment>
<dbReference type="NCBIfam" id="TIGR00094">
    <property type="entry name" value="tRNA_TruD_broad"/>
    <property type="match status" value="1"/>
</dbReference>
<dbReference type="InterPro" id="IPR001656">
    <property type="entry name" value="PsdUridine_synth_TruD"/>
</dbReference>
<evidence type="ECO:0000313" key="6">
    <source>
        <dbReference type="EMBL" id="OFV68514.1"/>
    </source>
</evidence>
<name>A0A1F2PBW5_9EURY</name>
<dbReference type="STRING" id="1838285.SCAL_000190"/>
<dbReference type="PROSITE" id="PS50984">
    <property type="entry name" value="TRUD"/>
    <property type="match status" value="1"/>
</dbReference>
<dbReference type="Proteomes" id="UP000186940">
    <property type="component" value="Unassembled WGS sequence"/>
</dbReference>
<dbReference type="PANTHER" id="PTHR13326:SF21">
    <property type="entry name" value="PSEUDOURIDYLATE SYNTHASE PUS7L"/>
    <property type="match status" value="1"/>
</dbReference>
<sequence>MVVHVSPDSLDWITGVRVYLTDGQGIGGIIKAEPEDFIVEELSESDTGEEGNYLILDLEKRDWEMHNLVRVISRILGISRRRINWAGTKDKRAVTKQRISIWKIDASEIERIRLNGVKLNVVGRSQKKIAIGDLYANQFEIIVREVNSTGKEVENSLIQIQSEIKAHGGVINYFGNQRFGVQRPINHRIGELLIKGEFEDAAYLLLTATFGREDEEVEEVRRFIYTTGDFKRAVELMPKGLHLERTILHALINKPDDYLGAFLTLPKQLYKIFIHAYQSYIFNRIVSARMEEGLGLNEAEEGDIVCFRNKHGFADVRHWQVVRSHEVAGINDLIARGRAFVTAPLIGFETEIAGGREGEIEHKILESCKIEPEDFRMDEVEALASGGMRREIKLPVDPSFEVLGDRMVKFAFVLPKGGYATIVLREFMKTCDTPGKGFEPLRG</sequence>
<evidence type="ECO:0000259" key="5">
    <source>
        <dbReference type="PROSITE" id="PS50984"/>
    </source>
</evidence>
<proteinExistence type="inferred from homology"/>
<protein>
    <recommendedName>
        <fullName evidence="4">Probable tRNA pseudouridine synthase D</fullName>
        <ecNumber evidence="4">5.4.99.27</ecNumber>
    </recommendedName>
    <alternativeName>
        <fullName evidence="4">tRNA pseudouridine(13) synthase</fullName>
    </alternativeName>
    <alternativeName>
        <fullName evidence="4">tRNA pseudouridylate synthase D</fullName>
    </alternativeName>
    <alternativeName>
        <fullName evidence="4">tRNA-uridine isomerase D</fullName>
    </alternativeName>
</protein>
<evidence type="ECO:0000256" key="4">
    <source>
        <dbReference type="HAMAP-Rule" id="MF_01082"/>
    </source>
</evidence>
<evidence type="ECO:0000313" key="7">
    <source>
        <dbReference type="Proteomes" id="UP000186940"/>
    </source>
</evidence>
<dbReference type="EC" id="5.4.99.27" evidence="4"/>
<comment type="similarity">
    <text evidence="1 4">Belongs to the pseudouridine synthase TruD family.</text>
</comment>
<dbReference type="InterPro" id="IPR020119">
    <property type="entry name" value="PsdUridine_synth_TruD_CS"/>
</dbReference>
<evidence type="ECO:0000256" key="1">
    <source>
        <dbReference type="ARBA" id="ARBA00007953"/>
    </source>
</evidence>
<dbReference type="PIRSF" id="PIRSF037016">
    <property type="entry name" value="Pseudouridin_synth_euk_prd"/>
    <property type="match status" value="1"/>
</dbReference>
<comment type="function">
    <text evidence="4">Could be responsible for synthesis of pseudouridine from uracil-13 in transfer RNAs.</text>
</comment>
<dbReference type="InterPro" id="IPR020103">
    <property type="entry name" value="PsdUridine_synth_cat_dom_sf"/>
</dbReference>
<gene>
    <name evidence="4" type="primary">truD</name>
    <name evidence="6" type="ORF">SCAL_000190</name>
</gene>
<feature type="active site" description="Nucleophile" evidence="4">
    <location>
        <position position="90"/>
    </location>
</feature>
<organism evidence="6 7">
    <name type="scientific">Candidatus Syntropharchaeum caldarium</name>
    <dbReference type="NCBI Taxonomy" id="1838285"/>
    <lineage>
        <taxon>Archaea</taxon>
        <taxon>Methanobacteriati</taxon>
        <taxon>Methanobacteriota</taxon>
        <taxon>Stenosarchaea group</taxon>
        <taxon>Methanomicrobia</taxon>
        <taxon>Methanosarcinales</taxon>
        <taxon>ANME-2 cluster</taxon>
        <taxon>Candidatus Syntropharchaeum</taxon>
    </lineage>
</organism>
<dbReference type="Gene3D" id="1.10.1510.30">
    <property type="match status" value="1"/>
</dbReference>
<dbReference type="AlphaFoldDB" id="A0A1F2PBW5"/>
<accession>A0A1F2PBW5</accession>
<keyword evidence="7" id="KW-1185">Reference proteome</keyword>
<dbReference type="GO" id="GO:0003723">
    <property type="term" value="F:RNA binding"/>
    <property type="evidence" value="ECO:0007669"/>
    <property type="project" value="InterPro"/>
</dbReference>
<evidence type="ECO:0000256" key="3">
    <source>
        <dbReference type="ARBA" id="ARBA00023235"/>
    </source>
</evidence>
<dbReference type="PANTHER" id="PTHR13326">
    <property type="entry name" value="TRNA PSEUDOURIDINE SYNTHASE D"/>
    <property type="match status" value="1"/>
</dbReference>
<dbReference type="HAMAP" id="MF_01082">
    <property type="entry name" value="TruD"/>
    <property type="match status" value="1"/>
</dbReference>
<dbReference type="GO" id="GO:0031119">
    <property type="term" value="P:tRNA pseudouridine synthesis"/>
    <property type="evidence" value="ECO:0007669"/>
    <property type="project" value="UniProtKB-UniRule"/>
</dbReference>
<dbReference type="Pfam" id="PF01142">
    <property type="entry name" value="TruD"/>
    <property type="match status" value="1"/>
</dbReference>
<dbReference type="InterPro" id="IPR011760">
    <property type="entry name" value="PsdUridine_synth_TruD_insert"/>
</dbReference>
<keyword evidence="3 4" id="KW-0413">Isomerase</keyword>
<comment type="catalytic activity">
    <reaction evidence="4">
        <text>uridine(13) in tRNA = pseudouridine(13) in tRNA</text>
        <dbReference type="Rhea" id="RHEA:42540"/>
        <dbReference type="Rhea" id="RHEA-COMP:10105"/>
        <dbReference type="Rhea" id="RHEA-COMP:10106"/>
        <dbReference type="ChEBI" id="CHEBI:65314"/>
        <dbReference type="ChEBI" id="CHEBI:65315"/>
        <dbReference type="EC" id="5.4.99.27"/>
    </reaction>
</comment>
<dbReference type="SUPFAM" id="SSF55120">
    <property type="entry name" value="Pseudouridine synthase"/>
    <property type="match status" value="1"/>
</dbReference>
<dbReference type="InterPro" id="IPR042214">
    <property type="entry name" value="TruD_catalytic"/>
</dbReference>
<dbReference type="FunFam" id="3.30.70.3160:FF:000001">
    <property type="entry name" value="Probable tRNA pseudouridine synthase D"/>
    <property type="match status" value="1"/>
</dbReference>
<dbReference type="PROSITE" id="PS01268">
    <property type="entry name" value="UPF0024"/>
    <property type="match status" value="1"/>
</dbReference>
<dbReference type="Gene3D" id="3.30.2350.20">
    <property type="entry name" value="TruD, catalytic domain"/>
    <property type="match status" value="1"/>
</dbReference>
<dbReference type="GO" id="GO:0160150">
    <property type="term" value="F:tRNA pseudouridine(13) synthase activity"/>
    <property type="evidence" value="ECO:0007669"/>
    <property type="project" value="UniProtKB-EC"/>
</dbReference>
<reference evidence="6" key="1">
    <citation type="submission" date="2016-05" db="EMBL/GenBank/DDBJ databases">
        <title>Microbial consortia oxidize butane by reversing methanogenesis.</title>
        <authorList>
            <person name="Laso-Perez R."/>
            <person name="Richter M."/>
            <person name="Wegener G."/>
            <person name="Musat F."/>
        </authorList>
    </citation>
    <scope>NUCLEOTIDE SEQUENCE [LARGE SCALE GENOMIC DNA]</scope>
    <source>
        <strain evidence="6">BOX2</strain>
    </source>
</reference>
<dbReference type="Gene3D" id="3.30.70.3160">
    <property type="match status" value="1"/>
</dbReference>
<keyword evidence="2 4" id="KW-0819">tRNA processing</keyword>
<feature type="domain" description="TRUD" evidence="5">
    <location>
        <begin position="169"/>
        <end position="394"/>
    </location>
</feature>
<evidence type="ECO:0000256" key="2">
    <source>
        <dbReference type="ARBA" id="ARBA00022694"/>
    </source>
</evidence>